<keyword evidence="3" id="KW-0812">Transmembrane</keyword>
<dbReference type="PANTHER" id="PTHR14096:SF28">
    <property type="entry name" value="APOLIPOPROTEIN L, 1-RELATED"/>
    <property type="match status" value="1"/>
</dbReference>
<feature type="transmembrane region" description="Helical" evidence="3">
    <location>
        <begin position="83"/>
        <end position="103"/>
    </location>
</feature>
<dbReference type="Proteomes" id="UP001159405">
    <property type="component" value="Unassembled WGS sequence"/>
</dbReference>
<evidence type="ECO:0000313" key="4">
    <source>
        <dbReference type="EMBL" id="CAH3171034.1"/>
    </source>
</evidence>
<dbReference type="PANTHER" id="PTHR14096">
    <property type="entry name" value="APOLIPOPROTEIN L"/>
    <property type="match status" value="1"/>
</dbReference>
<feature type="coiled-coil region" evidence="2">
    <location>
        <begin position="139"/>
        <end position="166"/>
    </location>
</feature>
<sequence length="306" mass="33309">MTLHDQLRVVIEQQLLRHFNEVKDLSKQEQLRAEEDYKTIQELWEKGNILHKVERAVESSRAAAEKLDEVWAKCQMAHAWGSLAGIIGGGLTIGGGIATIMTAGVASPLLYWGLGVGIAGAGTNVATKILEVIRNSREIKEADEDIKEALESLRKAKITIQDVLDKKNKSYVLYIFKLACKSPSPTWKILATYLYSRGIIDAMVFEACQAGVHAAAQGTQAAGHASAQGAMKASGQVADDVIQVGVKSGSRMAGKVMLISVSAAMLLWDAIDLTWTIYDLVKNKGSEAAKDLRKKADELEKIYIDV</sequence>
<evidence type="ECO:0000256" key="1">
    <source>
        <dbReference type="ARBA" id="ARBA00010090"/>
    </source>
</evidence>
<evidence type="ECO:0000313" key="5">
    <source>
        <dbReference type="Proteomes" id="UP001159405"/>
    </source>
</evidence>
<comment type="caution">
    <text evidence="4">The sequence shown here is derived from an EMBL/GenBank/DDBJ whole genome shotgun (WGS) entry which is preliminary data.</text>
</comment>
<evidence type="ECO:0000256" key="3">
    <source>
        <dbReference type="SAM" id="Phobius"/>
    </source>
</evidence>
<feature type="transmembrane region" description="Helical" evidence="3">
    <location>
        <begin position="256"/>
        <end position="278"/>
    </location>
</feature>
<evidence type="ECO:0000256" key="2">
    <source>
        <dbReference type="SAM" id="Coils"/>
    </source>
</evidence>
<keyword evidence="3" id="KW-0472">Membrane</keyword>
<accession>A0ABN8R0N8</accession>
<comment type="similarity">
    <text evidence="1">Belongs to the apolipoprotein L family.</text>
</comment>
<keyword evidence="2" id="KW-0175">Coiled coil</keyword>
<organism evidence="4 5">
    <name type="scientific">Porites lobata</name>
    <dbReference type="NCBI Taxonomy" id="104759"/>
    <lineage>
        <taxon>Eukaryota</taxon>
        <taxon>Metazoa</taxon>
        <taxon>Cnidaria</taxon>
        <taxon>Anthozoa</taxon>
        <taxon>Hexacorallia</taxon>
        <taxon>Scleractinia</taxon>
        <taxon>Fungiina</taxon>
        <taxon>Poritidae</taxon>
        <taxon>Porites</taxon>
    </lineage>
</organism>
<protein>
    <recommendedName>
        <fullName evidence="6">Apolipoprotein L3</fullName>
    </recommendedName>
</protein>
<proteinExistence type="inferred from homology"/>
<dbReference type="Pfam" id="PF05461">
    <property type="entry name" value="ApoL"/>
    <property type="match status" value="1"/>
</dbReference>
<dbReference type="EMBL" id="CALNXK010000160">
    <property type="protein sequence ID" value="CAH3171034.1"/>
    <property type="molecule type" value="Genomic_DNA"/>
</dbReference>
<feature type="transmembrane region" description="Helical" evidence="3">
    <location>
        <begin position="109"/>
        <end position="130"/>
    </location>
</feature>
<keyword evidence="3" id="KW-1133">Transmembrane helix</keyword>
<name>A0ABN8R0N8_9CNID</name>
<dbReference type="InterPro" id="IPR008405">
    <property type="entry name" value="ApoL"/>
</dbReference>
<gene>
    <name evidence="4" type="ORF">PLOB_00011532</name>
</gene>
<keyword evidence="5" id="KW-1185">Reference proteome</keyword>
<reference evidence="4 5" key="1">
    <citation type="submission" date="2022-05" db="EMBL/GenBank/DDBJ databases">
        <authorList>
            <consortium name="Genoscope - CEA"/>
            <person name="William W."/>
        </authorList>
    </citation>
    <scope>NUCLEOTIDE SEQUENCE [LARGE SCALE GENOMIC DNA]</scope>
</reference>
<evidence type="ECO:0008006" key="6">
    <source>
        <dbReference type="Google" id="ProtNLM"/>
    </source>
</evidence>